<evidence type="ECO:0000313" key="6">
    <source>
        <dbReference type="Proteomes" id="UP000326759"/>
    </source>
</evidence>
<dbReference type="GO" id="GO:0071013">
    <property type="term" value="C:catalytic step 2 spliceosome"/>
    <property type="evidence" value="ECO:0007669"/>
    <property type="project" value="TreeGrafter"/>
</dbReference>
<evidence type="ECO:0000313" key="5">
    <source>
        <dbReference type="EMBL" id="KAB7505474.1"/>
    </source>
</evidence>
<feature type="region of interest" description="Disordered" evidence="4">
    <location>
        <begin position="432"/>
        <end position="480"/>
    </location>
</feature>
<keyword evidence="3" id="KW-0539">Nucleus</keyword>
<feature type="region of interest" description="Disordered" evidence="4">
    <location>
        <begin position="85"/>
        <end position="142"/>
    </location>
</feature>
<accession>A0A5N5TFM1</accession>
<evidence type="ECO:0000256" key="2">
    <source>
        <dbReference type="ARBA" id="ARBA00009072"/>
    </source>
</evidence>
<feature type="compositionally biased region" description="Polar residues" evidence="4">
    <location>
        <begin position="104"/>
        <end position="114"/>
    </location>
</feature>
<comment type="similarity">
    <text evidence="2">Belongs to the ESS2 family.</text>
</comment>
<feature type="non-terminal residue" evidence="5">
    <location>
        <position position="480"/>
    </location>
</feature>
<dbReference type="EMBL" id="SEYY01001216">
    <property type="protein sequence ID" value="KAB7505474.1"/>
    <property type="molecule type" value="Genomic_DNA"/>
</dbReference>
<dbReference type="Pfam" id="PF09751">
    <property type="entry name" value="Es2"/>
    <property type="match status" value="1"/>
</dbReference>
<dbReference type="OrthoDB" id="19679at2759"/>
<evidence type="ECO:0000256" key="4">
    <source>
        <dbReference type="SAM" id="MobiDB-lite"/>
    </source>
</evidence>
<dbReference type="PANTHER" id="PTHR12940:SF0">
    <property type="entry name" value="SPLICING FACTOR ESS-2 HOMOLOG"/>
    <property type="match status" value="1"/>
</dbReference>
<protein>
    <submittedName>
        <fullName evidence="5">Protein DGCR14</fullName>
    </submittedName>
</protein>
<dbReference type="AlphaFoldDB" id="A0A5N5TFM1"/>
<comment type="subcellular location">
    <subcellularLocation>
        <location evidence="1">Nucleus</location>
    </subcellularLocation>
</comment>
<gene>
    <name evidence="5" type="primary">DGCR14</name>
    <name evidence="5" type="ORF">Anas_02488</name>
</gene>
<reference evidence="5 6" key="1">
    <citation type="journal article" date="2019" name="PLoS Biol.">
        <title>Sex chromosomes control vertical transmission of feminizing Wolbachia symbionts in an isopod.</title>
        <authorList>
            <person name="Becking T."/>
            <person name="Chebbi M.A."/>
            <person name="Giraud I."/>
            <person name="Moumen B."/>
            <person name="Laverre T."/>
            <person name="Caubet Y."/>
            <person name="Peccoud J."/>
            <person name="Gilbert C."/>
            <person name="Cordaux R."/>
        </authorList>
    </citation>
    <scope>NUCLEOTIDE SEQUENCE [LARGE SCALE GENOMIC DNA]</scope>
    <source>
        <strain evidence="5">ANa2</strain>
        <tissue evidence="5">Whole body excluding digestive tract and cuticle</tissue>
    </source>
</reference>
<dbReference type="Proteomes" id="UP000326759">
    <property type="component" value="Unassembled WGS sequence"/>
</dbReference>
<keyword evidence="6" id="KW-1185">Reference proteome</keyword>
<name>A0A5N5TFM1_9CRUS</name>
<evidence type="ECO:0000256" key="1">
    <source>
        <dbReference type="ARBA" id="ARBA00004123"/>
    </source>
</evidence>
<evidence type="ECO:0000256" key="3">
    <source>
        <dbReference type="ARBA" id="ARBA00023242"/>
    </source>
</evidence>
<feature type="compositionally biased region" description="Polar residues" evidence="4">
    <location>
        <begin position="439"/>
        <end position="459"/>
    </location>
</feature>
<organism evidence="5 6">
    <name type="scientific">Armadillidium nasatum</name>
    <dbReference type="NCBI Taxonomy" id="96803"/>
    <lineage>
        <taxon>Eukaryota</taxon>
        <taxon>Metazoa</taxon>
        <taxon>Ecdysozoa</taxon>
        <taxon>Arthropoda</taxon>
        <taxon>Crustacea</taxon>
        <taxon>Multicrustacea</taxon>
        <taxon>Malacostraca</taxon>
        <taxon>Eumalacostraca</taxon>
        <taxon>Peracarida</taxon>
        <taxon>Isopoda</taxon>
        <taxon>Oniscidea</taxon>
        <taxon>Crinocheta</taxon>
        <taxon>Armadillidiidae</taxon>
        <taxon>Armadillidium</taxon>
    </lineage>
</organism>
<feature type="compositionally biased region" description="Basic and acidic residues" evidence="4">
    <location>
        <begin position="125"/>
        <end position="142"/>
    </location>
</feature>
<dbReference type="InterPro" id="IPR019148">
    <property type="entry name" value="Nuclear_protein_DGCR14_ESS-2"/>
</dbReference>
<sequence>MTKENDKAVMLVVSDVEFKKPTHPVPRKKKVLNEEAYIKKLESIIERDYFPDLENLNDKLRYLEASESNDVVKLRELYAKYSEESAIPHTNPADSPATFDTPIAKSNNQHSKTPPRSGKEEEEITKESNSLKDTSKSDKEKQYTLDEFMSTYTSEDNESFEQVMEEQDRRWKAKHPWLFESEEEHNKSYAPNLALPSIEEQKQSKILALTGKADKEKDIRPLNVENWTYKTFNSVMFVPDGAQMSQNESIEKAKQKEREVCYDNTRFKENPFNESLSQATMLEASAIQAYKKEGKVGVDGKELRETPKVNGYSYIRSPSPAPGVDCSPMMTWGQIDGTPFQLDGSQTPLIRGKHTSGPSYKIPKVSDRDELLIKLSEKVNQNHRDRKSKALSAARSSLASPACKMGADRLSSMSPAARNLLSSKLKVNRSTDRALRASYTPSPIGNKGLSTPKTVSLTPLSARRSFGMGTPTPLKRPQTP</sequence>
<comment type="caution">
    <text evidence="5">The sequence shown here is derived from an EMBL/GenBank/DDBJ whole genome shotgun (WGS) entry which is preliminary data.</text>
</comment>
<proteinExistence type="inferred from homology"/>
<dbReference type="PANTHER" id="PTHR12940">
    <property type="entry name" value="ES-2 PROTEIN - RELATED"/>
    <property type="match status" value="1"/>
</dbReference>